<keyword evidence="3" id="KW-1185">Reference proteome</keyword>
<evidence type="ECO:0000259" key="1">
    <source>
        <dbReference type="Pfam" id="PF12728"/>
    </source>
</evidence>
<evidence type="ECO:0000313" key="2">
    <source>
        <dbReference type="EMBL" id="MDP5227223.1"/>
    </source>
</evidence>
<protein>
    <submittedName>
        <fullName evidence="2">Helix-turn-helix domain-containing protein</fullName>
    </submittedName>
</protein>
<gene>
    <name evidence="2" type="ORF">Q9R02_08680</name>
</gene>
<comment type="caution">
    <text evidence="2">The sequence shown here is derived from an EMBL/GenBank/DDBJ whole genome shotgun (WGS) entry which is preliminary data.</text>
</comment>
<dbReference type="InterPro" id="IPR041657">
    <property type="entry name" value="HTH_17"/>
</dbReference>
<proteinExistence type="predicted"/>
<accession>A0ABT9INR3</accession>
<evidence type="ECO:0000313" key="3">
    <source>
        <dbReference type="Proteomes" id="UP001232725"/>
    </source>
</evidence>
<sequence>MRRFLTLADVEEILQINSSQAYALVRSGQLKAIRVGGRGVWRIEEDMLEEYIQEQYAETRRSIEEAGASATDLQQHRG</sequence>
<feature type="domain" description="Helix-turn-helix" evidence="1">
    <location>
        <begin position="4"/>
        <end position="55"/>
    </location>
</feature>
<organism evidence="2 3">
    <name type="scientific">Arthrobacter horti</name>
    <dbReference type="NCBI Taxonomy" id="3068273"/>
    <lineage>
        <taxon>Bacteria</taxon>
        <taxon>Bacillati</taxon>
        <taxon>Actinomycetota</taxon>
        <taxon>Actinomycetes</taxon>
        <taxon>Micrococcales</taxon>
        <taxon>Micrococcaceae</taxon>
        <taxon>Arthrobacter</taxon>
    </lineage>
</organism>
<dbReference type="EMBL" id="JAVALS010000004">
    <property type="protein sequence ID" value="MDP5227223.1"/>
    <property type="molecule type" value="Genomic_DNA"/>
</dbReference>
<dbReference type="RefSeq" id="WP_305996270.1">
    <property type="nucleotide sequence ID" value="NZ_JAVALS010000004.1"/>
</dbReference>
<reference evidence="2 3" key="1">
    <citation type="submission" date="2023-08" db="EMBL/GenBank/DDBJ databases">
        <title>Arthrobacter horti sp. nov., isolated from forest soil.</title>
        <authorList>
            <person name="Park M."/>
        </authorList>
    </citation>
    <scope>NUCLEOTIDE SEQUENCE [LARGE SCALE GENOMIC DNA]</scope>
    <source>
        <strain evidence="2 3">YJM1</strain>
    </source>
</reference>
<name>A0ABT9INR3_9MICC</name>
<dbReference type="Proteomes" id="UP001232725">
    <property type="component" value="Unassembled WGS sequence"/>
</dbReference>
<dbReference type="Pfam" id="PF12728">
    <property type="entry name" value="HTH_17"/>
    <property type="match status" value="1"/>
</dbReference>